<dbReference type="SUPFAM" id="SSF53448">
    <property type="entry name" value="Nucleotide-diphospho-sugar transferases"/>
    <property type="match status" value="1"/>
</dbReference>
<evidence type="ECO:0000313" key="2">
    <source>
        <dbReference type="EMBL" id="GAB48107.1"/>
    </source>
</evidence>
<dbReference type="InterPro" id="IPR050834">
    <property type="entry name" value="Glycosyltransf_2"/>
</dbReference>
<gene>
    <name evidence="2" type="ORF">MOPEL_060_00230</name>
</gene>
<protein>
    <submittedName>
        <fullName evidence="2">Putative glycosyltransferase</fullName>
    </submittedName>
</protein>
<keyword evidence="2" id="KW-0808">Transferase</keyword>
<dbReference type="PANTHER" id="PTHR43685">
    <property type="entry name" value="GLYCOSYLTRANSFERASE"/>
    <property type="match status" value="1"/>
</dbReference>
<dbReference type="Pfam" id="PF00535">
    <property type="entry name" value="Glycos_transf_2"/>
    <property type="match status" value="1"/>
</dbReference>
<keyword evidence="3" id="KW-1185">Reference proteome</keyword>
<evidence type="ECO:0000259" key="1">
    <source>
        <dbReference type="Pfam" id="PF00535"/>
    </source>
</evidence>
<dbReference type="EMBL" id="BAFE01000043">
    <property type="protein sequence ID" value="GAB48107.1"/>
    <property type="molecule type" value="Genomic_DNA"/>
</dbReference>
<dbReference type="PANTHER" id="PTHR43685:SF2">
    <property type="entry name" value="GLYCOSYLTRANSFERASE 2-LIKE DOMAIN-CONTAINING PROTEIN"/>
    <property type="match status" value="1"/>
</dbReference>
<feature type="domain" description="Glycosyltransferase 2-like" evidence="1">
    <location>
        <begin position="106"/>
        <end position="277"/>
    </location>
</feature>
<reference evidence="2 3" key="1">
    <citation type="submission" date="2012-02" db="EMBL/GenBank/DDBJ databases">
        <title>Whole genome shotgun sequence of Mobilicoccus pelagius NBRC 104925.</title>
        <authorList>
            <person name="Yoshida Y."/>
            <person name="Hosoyama A."/>
            <person name="Tsuchikane K."/>
            <person name="Katsumata H."/>
            <person name="Yamazaki S."/>
            <person name="Fujita N."/>
        </authorList>
    </citation>
    <scope>NUCLEOTIDE SEQUENCE [LARGE SCALE GENOMIC DNA]</scope>
    <source>
        <strain evidence="2 3">NBRC 104925</strain>
    </source>
</reference>
<comment type="caution">
    <text evidence="2">The sequence shown here is derived from an EMBL/GenBank/DDBJ whole genome shotgun (WGS) entry which is preliminary data.</text>
</comment>
<dbReference type="InterPro" id="IPR001173">
    <property type="entry name" value="Glyco_trans_2-like"/>
</dbReference>
<dbReference type="RefSeq" id="WP_009482005.1">
    <property type="nucleotide sequence ID" value="NZ_BAFE01000043.1"/>
</dbReference>
<dbReference type="Gene3D" id="3.90.550.10">
    <property type="entry name" value="Spore Coat Polysaccharide Biosynthesis Protein SpsA, Chain A"/>
    <property type="match status" value="1"/>
</dbReference>
<dbReference type="AlphaFoldDB" id="H5UQU9"/>
<sequence>MAARLQGPVFATATPPTWAGATWIGELLLPAGDGVTQGFSDLSVPDAAGYSRARLLVRTPDRLWGMVAVPLREGRIAAEDLERELRHLSESAGHDVPVSPPTLPFTVVLCTRERPESLRVALTSVLAQDYPVMDVVVVDNAPATDATARVVAELADTRVRLVTETRAGLSHARNAGVAASSTPWIAFTDDDVTVDPGWLRGLTLGIARGGENCVCVTGFVPTGELRTQAQAWFDSRIGWNRVFEPRVFRLSEPPADLPLFPFQVGSYGAGANFAARRDAVERLGGFDVHLGAGTPSKGGEDIDFFYRVVIAGAVLAYEPSAVVWHRHRDTEEALISQAVGYGRGFSAWVTKTLLSPRDLARGLRAVLGRGHVDTAPFAAYAAPLTESAPEMPGGVDILAVEHRATLAGPFHYLRSRVGTAWQAARRGLGRR</sequence>
<name>H5UQU9_9MICO</name>
<dbReference type="InterPro" id="IPR029044">
    <property type="entry name" value="Nucleotide-diphossugar_trans"/>
</dbReference>
<proteinExistence type="predicted"/>
<dbReference type="eggNOG" id="COG1216">
    <property type="taxonomic scope" value="Bacteria"/>
</dbReference>
<evidence type="ECO:0000313" key="3">
    <source>
        <dbReference type="Proteomes" id="UP000004367"/>
    </source>
</evidence>
<dbReference type="GO" id="GO:0016740">
    <property type="term" value="F:transferase activity"/>
    <property type="evidence" value="ECO:0007669"/>
    <property type="project" value="UniProtKB-KW"/>
</dbReference>
<accession>H5UQU9</accession>
<organism evidence="2 3">
    <name type="scientific">Mobilicoccus pelagius NBRC 104925</name>
    <dbReference type="NCBI Taxonomy" id="1089455"/>
    <lineage>
        <taxon>Bacteria</taxon>
        <taxon>Bacillati</taxon>
        <taxon>Actinomycetota</taxon>
        <taxon>Actinomycetes</taxon>
        <taxon>Micrococcales</taxon>
        <taxon>Dermatophilaceae</taxon>
        <taxon>Mobilicoccus</taxon>
    </lineage>
</organism>
<dbReference type="Proteomes" id="UP000004367">
    <property type="component" value="Unassembled WGS sequence"/>
</dbReference>
<dbReference type="OrthoDB" id="3180470at2"/>
<dbReference type="STRING" id="1089455.MOPEL_060_00230"/>